<organism evidence="5 6">
    <name type="scientific">Rhodococcus coprophilus</name>
    <dbReference type="NCBI Taxonomy" id="38310"/>
    <lineage>
        <taxon>Bacteria</taxon>
        <taxon>Bacillati</taxon>
        <taxon>Actinomycetota</taxon>
        <taxon>Actinomycetes</taxon>
        <taxon>Mycobacteriales</taxon>
        <taxon>Nocardiaceae</taxon>
        <taxon>Rhodococcus</taxon>
    </lineage>
</organism>
<evidence type="ECO:0000256" key="3">
    <source>
        <dbReference type="ARBA" id="ARBA00040298"/>
    </source>
</evidence>
<reference evidence="5 6" key="1">
    <citation type="submission" date="2018-06" db="EMBL/GenBank/DDBJ databases">
        <authorList>
            <consortium name="Pathogen Informatics"/>
            <person name="Doyle S."/>
        </authorList>
    </citation>
    <scope>NUCLEOTIDE SEQUENCE [LARGE SCALE GENOMIC DNA]</scope>
    <source>
        <strain evidence="5 6">NCTC10994</strain>
    </source>
</reference>
<dbReference type="STRING" id="1219011.GCA_001895045_03814"/>
<dbReference type="PANTHER" id="PTHR10668">
    <property type="entry name" value="PHYTOENE DEHYDROGENASE"/>
    <property type="match status" value="1"/>
</dbReference>
<dbReference type="GO" id="GO:0016491">
    <property type="term" value="F:oxidoreductase activity"/>
    <property type="evidence" value="ECO:0007669"/>
    <property type="project" value="InterPro"/>
</dbReference>
<feature type="domain" description="Amine oxidase" evidence="4">
    <location>
        <begin position="17"/>
        <end position="496"/>
    </location>
</feature>
<dbReference type="InterPro" id="IPR002937">
    <property type="entry name" value="Amino_oxidase"/>
</dbReference>
<comment type="subunit">
    <text evidence="2">Interacts with COX5B; this interaction may contribute to localize PYROXD2 to the inner face of the inner mitochondrial membrane.</text>
</comment>
<sequence length="529" mass="55284">MTAETVDAVVIGAGPNGLTGAAALADAGWDVLVLEEQPEPGGAVRSAELYPGFRADLFSAFYPLGAVSPAFAALDLESHGLQWSRSPNSFGHPLGPADEDAVVVAREAADTAADLERRCAGDGEAWTKLVDQWNEVRSALLQLLLSPFPPVRGSASLLRALGPAEALRFARMLALPVRRMSEELFGGEAARLLLLGNAMHSDIPPDAPGSGVMGYILTMLAQDVGFPSPVGGASALTDALVRRGEHAGMQVRCGSRVTAVDVEDGSAVAVCTASGERIKVRRAVLADVSAPALYGTLLADSAAADRARDDLRGFEWDTPVVKVNYALGSPVPWRSPSLSRTGTVHVGADTNAMARWSAELSTGVIPESPFLLFGQMTTTDPTRSPAGTESAWAYTHLPRGITDDESADVLAERVDAQLEAYAPGFRDTVLDRAVQRPSDLESADANLVGGAVNGGTAQIHQQLFLRPAPGLGGSRTPVGKLYLASAGTHPGGGVHGMCGWNAAAAALQDQKRTGPLRRGLHTLGRRVMS</sequence>
<dbReference type="Gene3D" id="3.50.50.60">
    <property type="entry name" value="FAD/NAD(P)-binding domain"/>
    <property type="match status" value="2"/>
</dbReference>
<comment type="function">
    <text evidence="1">Probable oxidoreductase that may play a role as regulator of mitochondrial function.</text>
</comment>
<dbReference type="Proteomes" id="UP000249091">
    <property type="component" value="Chromosome 1"/>
</dbReference>
<accession>A0A2X4UNH1</accession>
<keyword evidence="6" id="KW-1185">Reference proteome</keyword>
<evidence type="ECO:0000256" key="1">
    <source>
        <dbReference type="ARBA" id="ARBA00037217"/>
    </source>
</evidence>
<dbReference type="KEGG" id="rcr:NCTC10994_03512"/>
<evidence type="ECO:0000259" key="4">
    <source>
        <dbReference type="Pfam" id="PF01593"/>
    </source>
</evidence>
<proteinExistence type="predicted"/>
<dbReference type="SUPFAM" id="SSF51905">
    <property type="entry name" value="FAD/NAD(P)-binding domain"/>
    <property type="match status" value="1"/>
</dbReference>
<dbReference type="AlphaFoldDB" id="A0A2X4UNH1"/>
<protein>
    <recommendedName>
        <fullName evidence="3">Pyridine nucleotide-disulfide oxidoreductase domain-containing protein 2</fullName>
    </recommendedName>
</protein>
<dbReference type="EMBL" id="LS483468">
    <property type="protein sequence ID" value="SQI37188.1"/>
    <property type="molecule type" value="Genomic_DNA"/>
</dbReference>
<dbReference type="PANTHER" id="PTHR10668:SF105">
    <property type="entry name" value="DEHYDROGENASE-RELATED"/>
    <property type="match status" value="1"/>
</dbReference>
<dbReference type="RefSeq" id="WP_072704164.1">
    <property type="nucleotide sequence ID" value="NZ_JAFBBL010000001.1"/>
</dbReference>
<dbReference type="InterPro" id="IPR036188">
    <property type="entry name" value="FAD/NAD-bd_sf"/>
</dbReference>
<name>A0A2X4UNH1_9NOCA</name>
<dbReference type="Pfam" id="PF01593">
    <property type="entry name" value="Amino_oxidase"/>
    <property type="match status" value="1"/>
</dbReference>
<evidence type="ECO:0000313" key="6">
    <source>
        <dbReference type="Proteomes" id="UP000249091"/>
    </source>
</evidence>
<gene>
    <name evidence="5" type="ORF">NCTC10994_03512</name>
</gene>
<evidence type="ECO:0000313" key="5">
    <source>
        <dbReference type="EMBL" id="SQI37188.1"/>
    </source>
</evidence>
<evidence type="ECO:0000256" key="2">
    <source>
        <dbReference type="ARBA" id="ARBA00038825"/>
    </source>
</evidence>